<name>A0A8T4KV97_9ARCH</name>
<dbReference type="Proteomes" id="UP000677687">
    <property type="component" value="Unassembled WGS sequence"/>
</dbReference>
<sequence length="220" mass="23688">MKIFGNKKEQASEKDEKIVNVVDKMRSAGSSDAEITQTLRESGVDEARAKKLIAQAGAGAFARAVPEGAAANKGAYAGKGLSGAKGEIREFIKEEAEAEMQGLKEKIAGEVREDLVEYKLRLAGKEAEFKKAINENVSGMAELSDRVKTKLNDLSSQLKTVQLDLQEAKLSGAHAKNRAISIILLVLGILFLVTDLALFYNGFMGAFTLTVDAVILLVIM</sequence>
<keyword evidence="2" id="KW-0812">Transmembrane</keyword>
<feature type="transmembrane region" description="Helical" evidence="2">
    <location>
        <begin position="179"/>
        <end position="197"/>
    </location>
</feature>
<reference evidence="3" key="2">
    <citation type="submission" date="2021-05" db="EMBL/GenBank/DDBJ databases">
        <title>Protein family content uncovers lineage relationships and bacterial pathway maintenance mechanisms in DPANN archaea.</title>
        <authorList>
            <person name="Castelle C.J."/>
            <person name="Meheust R."/>
            <person name="Jaffe A.L."/>
            <person name="Seitz K."/>
            <person name="Gong X."/>
            <person name="Baker B.J."/>
            <person name="Banfield J.F."/>
        </authorList>
    </citation>
    <scope>NUCLEOTIDE SEQUENCE</scope>
    <source>
        <strain evidence="3">RIFCSPHIGHO2_01_FULL_AR10_44_11</strain>
    </source>
</reference>
<keyword evidence="2" id="KW-1133">Transmembrane helix</keyword>
<evidence type="ECO:0000256" key="2">
    <source>
        <dbReference type="SAM" id="Phobius"/>
    </source>
</evidence>
<feature type="transmembrane region" description="Helical" evidence="2">
    <location>
        <begin position="203"/>
        <end position="219"/>
    </location>
</feature>
<evidence type="ECO:0000313" key="3">
    <source>
        <dbReference type="EMBL" id="MBS3057452.1"/>
    </source>
</evidence>
<dbReference type="EMBL" id="JAGVWD010000036">
    <property type="protein sequence ID" value="MBS3057452.1"/>
    <property type="molecule type" value="Genomic_DNA"/>
</dbReference>
<comment type="caution">
    <text evidence="3">The sequence shown here is derived from an EMBL/GenBank/DDBJ whole genome shotgun (WGS) entry which is preliminary data.</text>
</comment>
<gene>
    <name evidence="3" type="ORF">J4415_02380</name>
</gene>
<reference evidence="3" key="1">
    <citation type="submission" date="2021-03" db="EMBL/GenBank/DDBJ databases">
        <authorList>
            <person name="Jaffe A."/>
        </authorList>
    </citation>
    <scope>NUCLEOTIDE SEQUENCE</scope>
    <source>
        <strain evidence="3">RIFCSPHIGHO2_01_FULL_AR10_44_11</strain>
    </source>
</reference>
<dbReference type="AlphaFoldDB" id="A0A8T4KV97"/>
<evidence type="ECO:0000256" key="1">
    <source>
        <dbReference type="SAM" id="Coils"/>
    </source>
</evidence>
<feature type="non-terminal residue" evidence="3">
    <location>
        <position position="220"/>
    </location>
</feature>
<protein>
    <submittedName>
        <fullName evidence="3">Uncharacterized protein</fullName>
    </submittedName>
</protein>
<keyword evidence="2" id="KW-0472">Membrane</keyword>
<organism evidence="3 4">
    <name type="scientific">Candidatus Iainarchaeum sp</name>
    <dbReference type="NCBI Taxonomy" id="3101447"/>
    <lineage>
        <taxon>Archaea</taxon>
        <taxon>Candidatus Iainarchaeota</taxon>
        <taxon>Candidatus Iainarchaeia</taxon>
        <taxon>Candidatus Iainarchaeales</taxon>
        <taxon>Candidatus Iainarchaeaceae</taxon>
        <taxon>Candidatus Iainarchaeum</taxon>
    </lineage>
</organism>
<evidence type="ECO:0000313" key="4">
    <source>
        <dbReference type="Proteomes" id="UP000677687"/>
    </source>
</evidence>
<accession>A0A8T4KV97</accession>
<proteinExistence type="predicted"/>
<feature type="coiled-coil region" evidence="1">
    <location>
        <begin position="93"/>
        <end position="171"/>
    </location>
</feature>
<keyword evidence="1" id="KW-0175">Coiled coil</keyword>